<protein>
    <submittedName>
        <fullName evidence="1">Uncharacterized protein</fullName>
    </submittedName>
</protein>
<organism evidence="1 2">
    <name type="scientific">Lithospermum erythrorhizon</name>
    <name type="common">Purple gromwell</name>
    <name type="synonym">Lithospermum officinale var. erythrorhizon</name>
    <dbReference type="NCBI Taxonomy" id="34254"/>
    <lineage>
        <taxon>Eukaryota</taxon>
        <taxon>Viridiplantae</taxon>
        <taxon>Streptophyta</taxon>
        <taxon>Embryophyta</taxon>
        <taxon>Tracheophyta</taxon>
        <taxon>Spermatophyta</taxon>
        <taxon>Magnoliopsida</taxon>
        <taxon>eudicotyledons</taxon>
        <taxon>Gunneridae</taxon>
        <taxon>Pentapetalae</taxon>
        <taxon>asterids</taxon>
        <taxon>lamiids</taxon>
        <taxon>Boraginales</taxon>
        <taxon>Boraginaceae</taxon>
        <taxon>Boraginoideae</taxon>
        <taxon>Lithospermeae</taxon>
        <taxon>Lithospermum</taxon>
    </lineage>
</organism>
<sequence>MENIRRERLADLPGMFSCRPYRVYSWMSVYTFPQNGSMLCIDLSSNSLSGTILEEFGSMVYLDILILEHNNLTRTLLLSLGKLKKLAILDISHNILQGFIPGSFGGSMYENNNRLCGIALQDCSSIIEKQSPEKNEKMN</sequence>
<evidence type="ECO:0000313" key="1">
    <source>
        <dbReference type="EMBL" id="GAA0159228.1"/>
    </source>
</evidence>
<dbReference type="AlphaFoldDB" id="A0AAV3Q9V1"/>
<dbReference type="PRINTS" id="PR00019">
    <property type="entry name" value="LEURICHRPT"/>
</dbReference>
<dbReference type="InterPro" id="IPR032675">
    <property type="entry name" value="LRR_dom_sf"/>
</dbReference>
<dbReference type="EMBL" id="BAABME010003552">
    <property type="protein sequence ID" value="GAA0159228.1"/>
    <property type="molecule type" value="Genomic_DNA"/>
</dbReference>
<comment type="caution">
    <text evidence="1">The sequence shown here is derived from an EMBL/GenBank/DDBJ whole genome shotgun (WGS) entry which is preliminary data.</text>
</comment>
<proteinExistence type="predicted"/>
<dbReference type="SUPFAM" id="SSF52058">
    <property type="entry name" value="L domain-like"/>
    <property type="match status" value="1"/>
</dbReference>
<dbReference type="Gene3D" id="3.80.10.10">
    <property type="entry name" value="Ribonuclease Inhibitor"/>
    <property type="match status" value="1"/>
</dbReference>
<accession>A0AAV3Q9V1</accession>
<reference evidence="1 2" key="1">
    <citation type="submission" date="2024-01" db="EMBL/GenBank/DDBJ databases">
        <title>The complete chloroplast genome sequence of Lithospermum erythrorhizon: insights into the phylogenetic relationship among Boraginaceae species and the maternal lineages of purple gromwells.</title>
        <authorList>
            <person name="Okada T."/>
            <person name="Watanabe K."/>
        </authorList>
    </citation>
    <scope>NUCLEOTIDE SEQUENCE [LARGE SCALE GENOMIC DNA]</scope>
</reference>
<dbReference type="PANTHER" id="PTHR48065">
    <property type="entry name" value="OS10G0469600 PROTEIN"/>
    <property type="match status" value="1"/>
</dbReference>
<dbReference type="Pfam" id="PF00560">
    <property type="entry name" value="LRR_1"/>
    <property type="match status" value="2"/>
</dbReference>
<evidence type="ECO:0000313" key="2">
    <source>
        <dbReference type="Proteomes" id="UP001454036"/>
    </source>
</evidence>
<dbReference type="Proteomes" id="UP001454036">
    <property type="component" value="Unassembled WGS sequence"/>
</dbReference>
<name>A0AAV3Q9V1_LITER</name>
<keyword evidence="2" id="KW-1185">Reference proteome</keyword>
<dbReference type="InterPro" id="IPR001611">
    <property type="entry name" value="Leu-rich_rpt"/>
</dbReference>
<gene>
    <name evidence="1" type="ORF">LIER_16054</name>
</gene>